<gene>
    <name evidence="2" type="ORF">D8I35_03345</name>
</gene>
<feature type="domain" description="SprT-like" evidence="1">
    <location>
        <begin position="25"/>
        <end position="126"/>
    </location>
</feature>
<dbReference type="Proteomes" id="UP000278006">
    <property type="component" value="Unassembled WGS sequence"/>
</dbReference>
<dbReference type="Pfam" id="PF10263">
    <property type="entry name" value="SprT-like"/>
    <property type="match status" value="1"/>
</dbReference>
<proteinExistence type="predicted"/>
<dbReference type="AlphaFoldDB" id="A0A3M6QYR5"/>
<dbReference type="GO" id="GO:0006950">
    <property type="term" value="P:response to stress"/>
    <property type="evidence" value="ECO:0007669"/>
    <property type="project" value="UniProtKB-ARBA"/>
</dbReference>
<reference evidence="2 3" key="1">
    <citation type="submission" date="2018-10" db="EMBL/GenBank/DDBJ databases">
        <title>Draft genome of Cortibacter populi DSM10536.</title>
        <authorList>
            <person name="Bernier A.-M."/>
            <person name="Bernard K."/>
        </authorList>
    </citation>
    <scope>NUCLEOTIDE SEQUENCE [LARGE SCALE GENOMIC DNA]</scope>
    <source>
        <strain evidence="2 3">DSM 105136</strain>
    </source>
</reference>
<dbReference type="OrthoDB" id="5298817at2"/>
<evidence type="ECO:0000259" key="1">
    <source>
        <dbReference type="Pfam" id="PF10263"/>
    </source>
</evidence>
<accession>A0A3M6QYR5</accession>
<dbReference type="InterPro" id="IPR006640">
    <property type="entry name" value="SprT-like_domain"/>
</dbReference>
<name>A0A3M6QYR5_9BURK</name>
<protein>
    <submittedName>
        <fullName evidence="2">SprT domain-containing protein</fullName>
    </submittedName>
</protein>
<dbReference type="RefSeq" id="WP_122226287.1">
    <property type="nucleotide sequence ID" value="NZ_RDQO01000001.1"/>
</dbReference>
<comment type="caution">
    <text evidence="2">The sequence shown here is derived from an EMBL/GenBank/DDBJ whole genome shotgun (WGS) entry which is preliminary data.</text>
</comment>
<sequence>MTITFEPGSHSRADRPTHVTYDELQRAYDHFNERLFGNGLPACLITLQREKRTCGYFSAQRWASMDGRTTDEIAMNPAYFAVTPIVETMQTLVHEMVHLWQYHFGKPGRGRYHNGEWANKMEAIGLMPSSTGKPGGARTGDHMADYAIEGGPFLAACEELLTQSFQISWYDRFPAADHIAHGLASQAAQLSNSAAAALPIQISSSLASMVRGASTAIGQVSGEETTTGPQPAPPAAANRSNRVKYSCSGCGVNVWGKPGLNVVCGDCKVPFEV</sequence>
<evidence type="ECO:0000313" key="3">
    <source>
        <dbReference type="Proteomes" id="UP000278006"/>
    </source>
</evidence>
<evidence type="ECO:0000313" key="2">
    <source>
        <dbReference type="EMBL" id="RMX08164.1"/>
    </source>
</evidence>
<keyword evidence="3" id="KW-1185">Reference proteome</keyword>
<organism evidence="2 3">
    <name type="scientific">Corticibacter populi</name>
    <dbReference type="NCBI Taxonomy" id="1550736"/>
    <lineage>
        <taxon>Bacteria</taxon>
        <taxon>Pseudomonadati</taxon>
        <taxon>Pseudomonadota</taxon>
        <taxon>Betaproteobacteria</taxon>
        <taxon>Burkholderiales</taxon>
        <taxon>Comamonadaceae</taxon>
        <taxon>Corticibacter</taxon>
    </lineage>
</organism>
<dbReference type="EMBL" id="RDQO01000001">
    <property type="protein sequence ID" value="RMX08164.1"/>
    <property type="molecule type" value="Genomic_DNA"/>
</dbReference>